<dbReference type="AlphaFoldDB" id="A0A5B2VWQ0"/>
<evidence type="ECO:0000256" key="1">
    <source>
        <dbReference type="SAM" id="SignalP"/>
    </source>
</evidence>
<reference evidence="2 3" key="2">
    <citation type="submission" date="2019-09" db="EMBL/GenBank/DDBJ databases">
        <authorList>
            <person name="Jin C."/>
        </authorList>
    </citation>
    <scope>NUCLEOTIDE SEQUENCE [LARGE SCALE GENOMIC DNA]</scope>
    <source>
        <strain evidence="2 3">BN140078</strain>
    </source>
</reference>
<organism evidence="2 3">
    <name type="scientific">Chitinophaga agrisoli</name>
    <dbReference type="NCBI Taxonomy" id="2607653"/>
    <lineage>
        <taxon>Bacteria</taxon>
        <taxon>Pseudomonadati</taxon>
        <taxon>Bacteroidota</taxon>
        <taxon>Chitinophagia</taxon>
        <taxon>Chitinophagales</taxon>
        <taxon>Chitinophagaceae</taxon>
        <taxon>Chitinophaga</taxon>
    </lineage>
</organism>
<sequence>MRYLLTWLLLAATYPLHAQLKWQLLPDGGIGWQIKNGEIHADHIEMSGKRISAIIYYGKDSTGGLLLKRKLVFPMLRTIPNNTRGSLIRTFEQHIIDSVKSDGAYLHEVPQSFYIKGYLQSESSAGNGITITRQIFPSTEKAAYIEKYTLSNTGKKPVMINIPMQDTSMVTDASKGVYGAYTLNYRVYDGGSFTLQPGEQHAFAVVISAYKASEGPYFFSAAYELEKRKALVAQLGHSLVLETPNDTINRMFGFAKIRAAESIFDTKQGLMHAPGGGDYYAAIWANDQAEYVNPFFPFLGYPEGNESARNAFRLFAGYMNDDYKPIPSSIIAEGTGTWHGAGDRGDQAMIAYGASLFALYSADTTTAKRLWPLISWCNEYLRRHTTPEGVITSDSDELEGRFKAGKINLSTNVLAYGAYVYASRLAATLGLQPVSQQLRQAAVQLRKDIERYFGATVEGYPTYQYYDGNTVLRSWICIPLVMDIFERKAGTVRALLSPRLWTKNGILTEAGSKTFWDRSTLYAFRGMLRAGMVDTTLPYLKYYSAQRLLGNHVPYAIEAWPEGDQRHLAAESGLYCRVITEGLFGFDPVSFNAFYICPRMPKEWNQMALRNIRAFNRDFDITVKRRASQYSIQVLSGGRVIKTIPWDGRNPVRVDF</sequence>
<dbReference type="Proteomes" id="UP000324611">
    <property type="component" value="Unassembled WGS sequence"/>
</dbReference>
<keyword evidence="1" id="KW-0732">Signal</keyword>
<evidence type="ECO:0000313" key="3">
    <source>
        <dbReference type="Proteomes" id="UP000324611"/>
    </source>
</evidence>
<feature type="chain" id="PRO_5022947208" description="Alpha-L-rhamnosidase six-hairpin glycosidase domain-containing protein" evidence="1">
    <location>
        <begin position="19"/>
        <end position="656"/>
    </location>
</feature>
<evidence type="ECO:0000313" key="2">
    <source>
        <dbReference type="EMBL" id="KAA2242626.1"/>
    </source>
</evidence>
<dbReference type="SUPFAM" id="SSF48208">
    <property type="entry name" value="Six-hairpin glycosidases"/>
    <property type="match status" value="1"/>
</dbReference>
<dbReference type="GO" id="GO:0005975">
    <property type="term" value="P:carbohydrate metabolic process"/>
    <property type="evidence" value="ECO:0007669"/>
    <property type="project" value="InterPro"/>
</dbReference>
<comment type="caution">
    <text evidence="2">The sequence shown here is derived from an EMBL/GenBank/DDBJ whole genome shotgun (WGS) entry which is preliminary data.</text>
</comment>
<proteinExistence type="predicted"/>
<dbReference type="EMBL" id="VUOC01000002">
    <property type="protein sequence ID" value="KAA2242626.1"/>
    <property type="molecule type" value="Genomic_DNA"/>
</dbReference>
<dbReference type="Gene3D" id="1.50.10.10">
    <property type="match status" value="1"/>
</dbReference>
<accession>A0A5B2VWQ0</accession>
<dbReference type="InterPro" id="IPR008928">
    <property type="entry name" value="6-hairpin_glycosidase_sf"/>
</dbReference>
<dbReference type="InterPro" id="IPR012341">
    <property type="entry name" value="6hp_glycosidase-like_sf"/>
</dbReference>
<feature type="signal peptide" evidence="1">
    <location>
        <begin position="1"/>
        <end position="18"/>
    </location>
</feature>
<evidence type="ECO:0008006" key="4">
    <source>
        <dbReference type="Google" id="ProtNLM"/>
    </source>
</evidence>
<dbReference type="RefSeq" id="WP_149837498.1">
    <property type="nucleotide sequence ID" value="NZ_VUOC01000002.1"/>
</dbReference>
<reference evidence="2 3" key="1">
    <citation type="submission" date="2019-09" db="EMBL/GenBank/DDBJ databases">
        <title>Chitinophaga ginsengihumi sp. nov., isolated from soil of ginseng rhizosphere.</title>
        <authorList>
            <person name="Lee J."/>
        </authorList>
    </citation>
    <scope>NUCLEOTIDE SEQUENCE [LARGE SCALE GENOMIC DNA]</scope>
    <source>
        <strain evidence="2 3">BN140078</strain>
    </source>
</reference>
<protein>
    <recommendedName>
        <fullName evidence="4">Alpha-L-rhamnosidase six-hairpin glycosidase domain-containing protein</fullName>
    </recommendedName>
</protein>
<keyword evidence="3" id="KW-1185">Reference proteome</keyword>
<gene>
    <name evidence="2" type="ORF">F0L74_08815</name>
</gene>
<name>A0A5B2VWQ0_9BACT</name>